<keyword evidence="6 11" id="KW-0472">Membrane</keyword>
<evidence type="ECO:0000256" key="9">
    <source>
        <dbReference type="ARBA" id="ARBA00023303"/>
    </source>
</evidence>
<evidence type="ECO:0000259" key="12">
    <source>
        <dbReference type="PROSITE" id="PS51371"/>
    </source>
</evidence>
<evidence type="ECO:0000256" key="1">
    <source>
        <dbReference type="ARBA" id="ARBA00004141"/>
    </source>
</evidence>
<proteinExistence type="predicted"/>
<name>A0ABM8IVH0_9CREN</name>
<evidence type="ECO:0000256" key="7">
    <source>
        <dbReference type="ARBA" id="ARBA00023173"/>
    </source>
</evidence>
<dbReference type="SUPFAM" id="SSF54631">
    <property type="entry name" value="CBS-domain pair"/>
    <property type="match status" value="1"/>
</dbReference>
<dbReference type="Gene3D" id="1.10.3080.10">
    <property type="entry name" value="Clc chloride channel"/>
    <property type="match status" value="1"/>
</dbReference>
<keyword evidence="2" id="KW-0813">Transport</keyword>
<keyword evidence="4 11" id="KW-1133">Transmembrane helix</keyword>
<evidence type="ECO:0000256" key="4">
    <source>
        <dbReference type="ARBA" id="ARBA00022989"/>
    </source>
</evidence>
<dbReference type="PROSITE" id="PS51371">
    <property type="entry name" value="CBS"/>
    <property type="match status" value="2"/>
</dbReference>
<organism evidence="13 14">
    <name type="scientific">Pyrodictium abyssi</name>
    <dbReference type="NCBI Taxonomy" id="54256"/>
    <lineage>
        <taxon>Archaea</taxon>
        <taxon>Thermoproteota</taxon>
        <taxon>Thermoprotei</taxon>
        <taxon>Desulfurococcales</taxon>
        <taxon>Pyrodictiaceae</taxon>
        <taxon>Pyrodictium</taxon>
    </lineage>
</organism>
<evidence type="ECO:0000256" key="5">
    <source>
        <dbReference type="ARBA" id="ARBA00023065"/>
    </source>
</evidence>
<evidence type="ECO:0000256" key="10">
    <source>
        <dbReference type="PROSITE-ProRule" id="PRU00703"/>
    </source>
</evidence>
<dbReference type="PRINTS" id="PR00762">
    <property type="entry name" value="CLCHANNEL"/>
</dbReference>
<dbReference type="InterPro" id="IPR014743">
    <property type="entry name" value="Cl-channel_core"/>
</dbReference>
<evidence type="ECO:0000313" key="14">
    <source>
        <dbReference type="Proteomes" id="UP001341135"/>
    </source>
</evidence>
<gene>
    <name evidence="13" type="ORF">PABY_11220</name>
</gene>
<keyword evidence="9" id="KW-0407">Ion channel</keyword>
<feature type="domain" description="CBS" evidence="12">
    <location>
        <begin position="563"/>
        <end position="623"/>
    </location>
</feature>
<feature type="transmembrane region" description="Helical" evidence="11">
    <location>
        <begin position="353"/>
        <end position="371"/>
    </location>
</feature>
<dbReference type="InterPro" id="IPR000644">
    <property type="entry name" value="CBS_dom"/>
</dbReference>
<keyword evidence="5" id="KW-0406">Ion transport</keyword>
<evidence type="ECO:0000313" key="13">
    <source>
        <dbReference type="EMBL" id="BES81555.1"/>
    </source>
</evidence>
<protein>
    <submittedName>
        <fullName evidence="13">Chloride channel protein</fullName>
    </submittedName>
</protein>
<feature type="transmembrane region" description="Helical" evidence="11">
    <location>
        <begin position="231"/>
        <end position="252"/>
    </location>
</feature>
<dbReference type="Gene3D" id="3.10.580.10">
    <property type="entry name" value="CBS-domain"/>
    <property type="match status" value="1"/>
</dbReference>
<dbReference type="InterPro" id="IPR050368">
    <property type="entry name" value="ClC-type_chloride_channel"/>
</dbReference>
<evidence type="ECO:0000256" key="8">
    <source>
        <dbReference type="ARBA" id="ARBA00023214"/>
    </source>
</evidence>
<dbReference type="InterPro" id="IPR046342">
    <property type="entry name" value="CBS_dom_sf"/>
</dbReference>
<sequence length="643" mass="66667">MVLATAGAGGWGSRWRRIQLLPRNGTGLLWPAGLSLEGWLLLAAVIGAASGLFASFFYVLLELATSLSARIVGIEAPLRGYTDLGIAVVEYGNGLHTRLAVLLVVVAAAAVSSLIVYRIAPEAEGHGTDAAIKAFHRLAGYLRPRVPLVKAVASAVTIGGGGSGGVEGPSALMGAGVGSALAQWLGLGLWVRRTALVAGMAGALSSLFRAPMGTALFAVEVLFRRDIAVEALIPAIIASVIAYAVTLPFWGYGEVFPRVSVETRLLYTADALVAYLGLAVVSAGFGLAYVRMFHGARGLFERLIGRRWLRPIAGAAVTGAIGLVAPCVLGSGRQLLTKFLEDPSILLGGLQDSSGLAALVLVAVALAKMAATSMSIGSGGSGGVFAPGVMAGALLGYAYGLVVGTPLSGVDPLVYAYLGMSSFFAAASKTPLATSVMVAEMSGNYGLLVPALFVSYLAREFSGEASIYESQLPRRIRPELISIEAVSAMLGRLGVRAAEVCDKGLQPLPASATVAEAIEAMARQRQHVIPVVDHGGRVLGVVDASMLEELLAAPPDAPLSSLGLRRPIVVSEDDDIAGVIVVLEEASGEGLDHVVVVDRGLRYRGVIRYQDVAAAILESYLRGAQRLARAAGSPQRRSVEKTL</sequence>
<dbReference type="Pfam" id="PF00654">
    <property type="entry name" value="Voltage_CLC"/>
    <property type="match status" value="1"/>
</dbReference>
<keyword evidence="14" id="KW-1185">Reference proteome</keyword>
<dbReference type="CDD" id="cd00400">
    <property type="entry name" value="Voltage_gated_ClC"/>
    <property type="match status" value="1"/>
</dbReference>
<evidence type="ECO:0000256" key="6">
    <source>
        <dbReference type="ARBA" id="ARBA00023136"/>
    </source>
</evidence>
<evidence type="ECO:0000256" key="2">
    <source>
        <dbReference type="ARBA" id="ARBA00022448"/>
    </source>
</evidence>
<feature type="transmembrane region" description="Helical" evidence="11">
    <location>
        <begin position="383"/>
        <end position="402"/>
    </location>
</feature>
<evidence type="ECO:0000256" key="3">
    <source>
        <dbReference type="ARBA" id="ARBA00022692"/>
    </source>
</evidence>
<accession>A0ABM8IVH0</accession>
<feature type="domain" description="CBS" evidence="12">
    <location>
        <begin position="501"/>
        <end position="559"/>
    </location>
</feature>
<comment type="subcellular location">
    <subcellularLocation>
        <location evidence="1">Membrane</location>
        <topology evidence="1">Multi-pass membrane protein</topology>
    </subcellularLocation>
</comment>
<evidence type="ECO:0000256" key="11">
    <source>
        <dbReference type="SAM" id="Phobius"/>
    </source>
</evidence>
<feature type="transmembrane region" description="Helical" evidence="11">
    <location>
        <begin position="39"/>
        <end position="61"/>
    </location>
</feature>
<dbReference type="Proteomes" id="UP001341135">
    <property type="component" value="Chromosome"/>
</dbReference>
<dbReference type="EMBL" id="AP028907">
    <property type="protein sequence ID" value="BES81555.1"/>
    <property type="molecule type" value="Genomic_DNA"/>
</dbReference>
<dbReference type="PANTHER" id="PTHR43427">
    <property type="entry name" value="CHLORIDE CHANNEL PROTEIN CLC-E"/>
    <property type="match status" value="1"/>
</dbReference>
<keyword evidence="10" id="KW-0129">CBS domain</keyword>
<keyword evidence="7" id="KW-0869">Chloride channel</keyword>
<feature type="transmembrane region" description="Helical" evidence="11">
    <location>
        <begin position="99"/>
        <end position="120"/>
    </location>
</feature>
<feature type="transmembrane region" description="Helical" evidence="11">
    <location>
        <begin position="272"/>
        <end position="290"/>
    </location>
</feature>
<dbReference type="InterPro" id="IPR001807">
    <property type="entry name" value="ClC"/>
</dbReference>
<keyword evidence="3 11" id="KW-0812">Transmembrane</keyword>
<reference evidence="13 14" key="1">
    <citation type="submission" date="2023-09" db="EMBL/GenBank/DDBJ databases">
        <title>Pyrofollis japonicus gen. nov. sp. nov., a novel member of the family Pyrodictiaceae isolated from the Iheya North hydrothermal field.</title>
        <authorList>
            <person name="Miyazaki U."/>
            <person name="Sanari M."/>
            <person name="Tame A."/>
            <person name="Kitajima M."/>
            <person name="Okamoto A."/>
            <person name="Sawayama S."/>
            <person name="Miyazaki J."/>
            <person name="Takai K."/>
            <person name="Nakagawa S."/>
        </authorList>
    </citation>
    <scope>NUCLEOTIDE SEQUENCE [LARGE SCALE GENOMIC DNA]</scope>
    <source>
        <strain evidence="13 14">AV2</strain>
    </source>
</reference>
<feature type="transmembrane region" description="Helical" evidence="11">
    <location>
        <begin position="311"/>
        <end position="333"/>
    </location>
</feature>
<dbReference type="Pfam" id="PF00571">
    <property type="entry name" value="CBS"/>
    <property type="match status" value="2"/>
</dbReference>
<keyword evidence="8" id="KW-0868">Chloride</keyword>
<dbReference type="SUPFAM" id="SSF81340">
    <property type="entry name" value="Clc chloride channel"/>
    <property type="match status" value="1"/>
</dbReference>
<dbReference type="SMART" id="SM00116">
    <property type="entry name" value="CBS"/>
    <property type="match status" value="2"/>
</dbReference>
<dbReference type="PANTHER" id="PTHR43427:SF6">
    <property type="entry name" value="CHLORIDE CHANNEL PROTEIN CLC-E"/>
    <property type="match status" value="1"/>
</dbReference>
<dbReference type="CDD" id="cd02205">
    <property type="entry name" value="CBS_pair_SF"/>
    <property type="match status" value="1"/>
</dbReference>